<feature type="non-terminal residue" evidence="9">
    <location>
        <position position="1"/>
    </location>
</feature>
<gene>
    <name evidence="9" type="ORF">TR116235</name>
</gene>
<evidence type="ECO:0000256" key="1">
    <source>
        <dbReference type="ARBA" id="ARBA00004123"/>
    </source>
</evidence>
<keyword evidence="6" id="KW-0653">Protein transport</keyword>
<evidence type="ECO:0000256" key="6">
    <source>
        <dbReference type="ARBA" id="ARBA00022927"/>
    </source>
</evidence>
<evidence type="ECO:0000256" key="4">
    <source>
        <dbReference type="ARBA" id="ARBA00022448"/>
    </source>
</evidence>
<reference evidence="9" key="1">
    <citation type="submission" date="2016-01" db="EMBL/GenBank/DDBJ databases">
        <title>Reference transcriptome for the parasite Schistocephalus solidus: insights into the molecular evolution of parasitism.</title>
        <authorList>
            <person name="Hebert F.O."/>
            <person name="Grambauer S."/>
            <person name="Barber I."/>
            <person name="Landry C.R."/>
            <person name="Aubin-Horth N."/>
        </authorList>
    </citation>
    <scope>NUCLEOTIDE SEQUENCE</scope>
</reference>
<organism evidence="9">
    <name type="scientific">Schistocephalus solidus</name>
    <name type="common">Tapeworm</name>
    <dbReference type="NCBI Taxonomy" id="70667"/>
    <lineage>
        <taxon>Eukaryota</taxon>
        <taxon>Metazoa</taxon>
        <taxon>Spiralia</taxon>
        <taxon>Lophotrochozoa</taxon>
        <taxon>Platyhelminthes</taxon>
        <taxon>Cestoda</taxon>
        <taxon>Eucestoda</taxon>
        <taxon>Diphyllobothriidea</taxon>
        <taxon>Diphyllobothriidae</taxon>
        <taxon>Schistocephalus</taxon>
    </lineage>
</organism>
<evidence type="ECO:0000256" key="8">
    <source>
        <dbReference type="ARBA" id="ARBA00040444"/>
    </source>
</evidence>
<keyword evidence="7" id="KW-0539">Nucleus</keyword>
<dbReference type="EMBL" id="GEEE01012291">
    <property type="protein sequence ID" value="JAP50934.1"/>
    <property type="molecule type" value="Transcribed_RNA"/>
</dbReference>
<dbReference type="GO" id="GO:0005049">
    <property type="term" value="F:nuclear export signal receptor activity"/>
    <property type="evidence" value="ECO:0007669"/>
    <property type="project" value="InterPro"/>
</dbReference>
<dbReference type="InterPro" id="IPR044189">
    <property type="entry name" value="XPO4/7-like"/>
</dbReference>
<evidence type="ECO:0000256" key="5">
    <source>
        <dbReference type="ARBA" id="ARBA00022490"/>
    </source>
</evidence>
<dbReference type="GO" id="GO:0005737">
    <property type="term" value="C:cytoplasm"/>
    <property type="evidence" value="ECO:0007669"/>
    <property type="project" value="UniProtKB-SubCell"/>
</dbReference>
<evidence type="ECO:0000256" key="7">
    <source>
        <dbReference type="ARBA" id="ARBA00023242"/>
    </source>
</evidence>
<sequence>RFSIWCLLMERLAREIDEAIFTFHNTSSNDERRHCEEIIMGFRNASQPYDLCKFILSNTQNTRLVYEVGKCLSSAAVREWTTVLDPPSSGPVQNVTDSQAGQLLCFLLQWVASANPEIQTAGRQSIMSAASTLVKRAAAEQAQLSAKAWRSGFSSPNGDSANLRFHIPTLITPPADPGPAAPLMTFFVNELSGLLEPSATSSQEVISRVCFGLSVLSAFLNEMSNTGDFTRLNLPLEAHVFMQARFQSYELLEIFRKLLHLIDTFLHDPSWPGDNFDQNETVYRLVHCLEMVMSWNFLPNQIIEESSLRCCMGRENPLRPSDKWECVFGSAVLPSSLSLLLHLHARLRSSSALGSRTLACIVQLSNIQGPLVTRLPSVLALSPEEQYLLADHAATVMDCVSRWLPDHSSLPSAACTALLMRDTPTPSPSHSVYRQLLPQLPAFRVEELVQSACQSATAVSITSLHTYELPLLAELAVNLLRRLSETFALLERVISGSAWSNNETENAQTVLSRLLFYLSAGHNFFLFTFSVLTRCILVEARQDDDMASDTSPAHEASERLFAYLSDVLHFPRFDGEDELTVGSPGRHSLPLTTGPTAVRDQMIGVLKQACCQLKTLFLEQQTQVLKLYFAAHLASPVGFRRDDQTDCEELDLSIDEDDQCSFEDSLFAIGHFASASSLGSVIALLANLLEERTAQLLQLSQTSNGLGPPSSSSSAPNERSYTLMEDLHWILLICGHILVSGPSQLGSSKGGLPSWDSDFMMRSGIWSAGDKEYNDNDVAICKRFLFCALENSPLPTDVQPQIIQLPSILRLFSVLFRLFRLQVSSRVGSAQLTEDTFWLMSRLAITYLANSQVEDFSGTQADTPSLPTLSQLLIRPPGGTSAAAISTFPAIIASLVVSTRLAMSTWMGEPKITSLASCLLSILARHSLQQLKNTTGCPPWMDFCDLLCSREAIQANTWSTLPVETLTELIDSCVRGCWSLRHSVGIAASCEYGAQPTDPFFQFLGQLKSQIEPLVTPLTETAISSEVSTKLVSCLAAVCGLTRAFRWIAANSEAGDLISWLWTAIFMPVCQNAVTHLFQRCHMCHDVTLAIIGLLYEMADNCLVYLADCPAATSGDLDALSAQLGDSLKFKDNLASAQFFIFSTVLCAQYASVNAHRATADSDDQQSLAELRLFMELLNFFLSHEFELRLYRDPATEPNRNGTSLNPSPPLGAVDVTIICLGYLLPLLTESILMEPEFCSKFYSLVSYALELRAEGLVHLSDSNIAHLGRLVRLGLFQDSSAPQTSVSIGCLEVITCLTDCCLDVFTSAATADSSWRLQLSKRLITNFPLDRALFSDLFFLVLGPVFSSELENYLSTTLLALIHLNPDMFDELVKRWVASCPNEDTQHRLQSAFQELSEPLNRVMQSAKTPLSPLTGAIVLGRPSRTERVDFQQLFRSFVLCVRAFLCNF</sequence>
<keyword evidence="4" id="KW-0813">Transport</keyword>
<dbReference type="InterPro" id="IPR011989">
    <property type="entry name" value="ARM-like"/>
</dbReference>
<comment type="subcellular location">
    <subcellularLocation>
        <location evidence="2">Cytoplasm</location>
    </subcellularLocation>
    <subcellularLocation>
        <location evidence="1">Nucleus</location>
    </subcellularLocation>
</comment>
<comment type="similarity">
    <text evidence="3">Belongs to the exportin family.</text>
</comment>
<dbReference type="PANTHER" id="PTHR12596:SF1">
    <property type="entry name" value="EXPORTIN-4"/>
    <property type="match status" value="1"/>
</dbReference>
<evidence type="ECO:0000256" key="2">
    <source>
        <dbReference type="ARBA" id="ARBA00004496"/>
    </source>
</evidence>
<evidence type="ECO:0000313" key="9">
    <source>
        <dbReference type="EMBL" id="JAP50934.1"/>
    </source>
</evidence>
<dbReference type="GO" id="GO:0006611">
    <property type="term" value="P:protein export from nucleus"/>
    <property type="evidence" value="ECO:0007669"/>
    <property type="project" value="TreeGrafter"/>
</dbReference>
<dbReference type="SUPFAM" id="SSF48371">
    <property type="entry name" value="ARM repeat"/>
    <property type="match status" value="1"/>
</dbReference>
<dbReference type="Gene3D" id="1.25.10.10">
    <property type="entry name" value="Leucine-rich Repeat Variant"/>
    <property type="match status" value="1"/>
</dbReference>
<keyword evidence="5" id="KW-0963">Cytoplasm</keyword>
<accession>A0A0X3PGI9</accession>
<dbReference type="InterPro" id="IPR016024">
    <property type="entry name" value="ARM-type_fold"/>
</dbReference>
<dbReference type="GO" id="GO:0005643">
    <property type="term" value="C:nuclear pore"/>
    <property type="evidence" value="ECO:0007669"/>
    <property type="project" value="TreeGrafter"/>
</dbReference>
<protein>
    <recommendedName>
        <fullName evidence="8">Exportin-4</fullName>
    </recommendedName>
</protein>
<dbReference type="PANTHER" id="PTHR12596">
    <property type="entry name" value="EXPORTIN 4,7-RELATED"/>
    <property type="match status" value="1"/>
</dbReference>
<evidence type="ECO:0000256" key="3">
    <source>
        <dbReference type="ARBA" id="ARBA00009466"/>
    </source>
</evidence>
<name>A0A0X3PGI9_SCHSO</name>
<proteinExistence type="inferred from homology"/>